<evidence type="ECO:0000256" key="2">
    <source>
        <dbReference type="ARBA" id="ARBA00023125"/>
    </source>
</evidence>
<keyword evidence="3" id="KW-0804">Transcription</keyword>
<dbReference type="KEGG" id="cgo:Corgl_1484"/>
<dbReference type="eggNOG" id="COG0640">
    <property type="taxonomic scope" value="Bacteria"/>
</dbReference>
<dbReference type="InterPro" id="IPR011991">
    <property type="entry name" value="ArsR-like_HTH"/>
</dbReference>
<dbReference type="InterPro" id="IPR036388">
    <property type="entry name" value="WH-like_DNA-bd_sf"/>
</dbReference>
<dbReference type="InterPro" id="IPR001845">
    <property type="entry name" value="HTH_ArsR_DNA-bd_dom"/>
</dbReference>
<dbReference type="PANTHER" id="PTHR33154">
    <property type="entry name" value="TRANSCRIPTIONAL REGULATOR, ARSR FAMILY"/>
    <property type="match status" value="1"/>
</dbReference>
<organism evidence="5 6">
    <name type="scientific">Coriobacterium glomerans (strain ATCC 49209 / DSM 20642 / JCM 10262 / PW2)</name>
    <dbReference type="NCBI Taxonomy" id="700015"/>
    <lineage>
        <taxon>Bacteria</taxon>
        <taxon>Bacillati</taxon>
        <taxon>Actinomycetota</taxon>
        <taxon>Coriobacteriia</taxon>
        <taxon>Coriobacteriales</taxon>
        <taxon>Coriobacteriaceae</taxon>
        <taxon>Coriobacterium</taxon>
    </lineage>
</organism>
<dbReference type="RefSeq" id="WP_013709325.1">
    <property type="nucleotide sequence ID" value="NC_015389.1"/>
</dbReference>
<dbReference type="PROSITE" id="PS50987">
    <property type="entry name" value="HTH_ARSR_2"/>
    <property type="match status" value="1"/>
</dbReference>
<evidence type="ECO:0000313" key="5">
    <source>
        <dbReference type="EMBL" id="AEB07583.1"/>
    </source>
</evidence>
<dbReference type="SUPFAM" id="SSF46785">
    <property type="entry name" value="Winged helix' DNA-binding domain"/>
    <property type="match status" value="1"/>
</dbReference>
<dbReference type="EMBL" id="CP002628">
    <property type="protein sequence ID" value="AEB07583.1"/>
    <property type="molecule type" value="Genomic_DNA"/>
</dbReference>
<dbReference type="SMART" id="SM00418">
    <property type="entry name" value="HTH_ARSR"/>
    <property type="match status" value="1"/>
</dbReference>
<evidence type="ECO:0000256" key="3">
    <source>
        <dbReference type="ARBA" id="ARBA00023163"/>
    </source>
</evidence>
<dbReference type="Gene3D" id="1.10.10.10">
    <property type="entry name" value="Winged helix-like DNA-binding domain superfamily/Winged helix DNA-binding domain"/>
    <property type="match status" value="1"/>
</dbReference>
<dbReference type="InterPro" id="IPR051081">
    <property type="entry name" value="HTH_MetalResp_TranReg"/>
</dbReference>
<dbReference type="Pfam" id="PF12840">
    <property type="entry name" value="HTH_20"/>
    <property type="match status" value="1"/>
</dbReference>
<reference evidence="6" key="1">
    <citation type="journal article" date="2013" name="Stand. Genomic Sci.">
        <title>Complete genome sequence of Coriobacterium glomerans type strain (PW2(T)) from the midgut of Pyrrhocoris apterus L. (red soldier bug).</title>
        <authorList>
            <person name="Stackebrandt E."/>
            <person name="Zeytun A."/>
            <person name="Lapidus A."/>
            <person name="Nolan M."/>
            <person name="Lucas S."/>
            <person name="Hammon N."/>
            <person name="Deshpande S."/>
            <person name="Cheng J.F."/>
            <person name="Tapia R."/>
            <person name="Goodwin L.A."/>
            <person name="Pitluck S."/>
            <person name="Liolios K."/>
            <person name="Pagani I."/>
            <person name="Ivanova N."/>
            <person name="Mavromatis K."/>
            <person name="Mikhailova N."/>
            <person name="Huntemann M."/>
            <person name="Pati A."/>
            <person name="Chen A."/>
            <person name="Palaniappan K."/>
            <person name="Chang Y.J."/>
            <person name="Land M."/>
            <person name="Hauser L."/>
            <person name="Rohde M."/>
            <person name="Pukall R."/>
            <person name="Goker M."/>
            <person name="Detter J.C."/>
            <person name="Woyke T."/>
            <person name="Bristow J."/>
            <person name="Eisen J.A."/>
            <person name="Markowitz V."/>
            <person name="Hugenholtz P."/>
            <person name="Kyrpides N.C."/>
            <person name="Klenk H.P."/>
        </authorList>
    </citation>
    <scope>NUCLEOTIDE SEQUENCE</scope>
    <source>
        <strain evidence="6">ATCC 49209 / DSM 20642 / JCM 10262 / PW2</strain>
    </source>
</reference>
<gene>
    <name evidence="5" type="ordered locus">Corgl_1484</name>
</gene>
<dbReference type="PANTHER" id="PTHR33154:SF33">
    <property type="entry name" value="TRANSCRIPTIONAL REPRESSOR SDPR"/>
    <property type="match status" value="1"/>
</dbReference>
<dbReference type="STRING" id="700015.Corgl_1484"/>
<keyword evidence="6" id="KW-1185">Reference proteome</keyword>
<protein>
    <submittedName>
        <fullName evidence="5">Regulatory protein ArsR</fullName>
    </submittedName>
</protein>
<dbReference type="GO" id="GO:0003677">
    <property type="term" value="F:DNA binding"/>
    <property type="evidence" value="ECO:0007669"/>
    <property type="project" value="UniProtKB-KW"/>
</dbReference>
<proteinExistence type="predicted"/>
<accession>F2N8Y3</accession>
<dbReference type="CDD" id="cd00090">
    <property type="entry name" value="HTH_ARSR"/>
    <property type="match status" value="1"/>
</dbReference>
<evidence type="ECO:0000313" key="6">
    <source>
        <dbReference type="Proteomes" id="UP000006851"/>
    </source>
</evidence>
<evidence type="ECO:0000256" key="1">
    <source>
        <dbReference type="ARBA" id="ARBA00023015"/>
    </source>
</evidence>
<dbReference type="GO" id="GO:0003700">
    <property type="term" value="F:DNA-binding transcription factor activity"/>
    <property type="evidence" value="ECO:0007669"/>
    <property type="project" value="InterPro"/>
</dbReference>
<dbReference type="InterPro" id="IPR036390">
    <property type="entry name" value="WH_DNA-bd_sf"/>
</dbReference>
<sequence length="330" mass="36351">MKLQLDPAVETFFLLADADWGKRQKKRAIEQLDALGIDGAACYAAQFHLIERYFSAFAACMVKDAGSSYIADLSDQAALLFVSLLVSHPAWLRDFEALPEEEVINEVRSGISAIMGTGADFIAALETSGLSDRARWQLSVLWQQPKPRIALVIRAIAANIPAFNQARRKIEPEMASVLSQLGDQLRDDKLSPMVDQAVSLYPHARITPSLAAPLLVMAIGDTCVLGLLLNRVFTGRTDGLADIEAVRVSKALSDANRVAILHILKGNRLYGVELARKIGLTPATTSYHMNMLVSAGLVEVARQDARMFYRLSANGIERYRAWLETLLSRR</sequence>
<evidence type="ECO:0000259" key="4">
    <source>
        <dbReference type="PROSITE" id="PS50987"/>
    </source>
</evidence>
<feature type="domain" description="HTH arsR-type" evidence="4">
    <location>
        <begin position="237"/>
        <end position="330"/>
    </location>
</feature>
<dbReference type="Proteomes" id="UP000006851">
    <property type="component" value="Chromosome"/>
</dbReference>
<dbReference type="PRINTS" id="PR00778">
    <property type="entry name" value="HTHARSR"/>
</dbReference>
<name>F2N8Y3_CORGP</name>
<dbReference type="AlphaFoldDB" id="F2N8Y3"/>
<dbReference type="HOGENOM" id="CLU_791891_0_0_11"/>
<keyword evidence="2" id="KW-0238">DNA-binding</keyword>
<keyword evidence="1" id="KW-0805">Transcription regulation</keyword>